<keyword evidence="5" id="KW-1185">Reference proteome</keyword>
<evidence type="ECO:0000313" key="5">
    <source>
        <dbReference type="Proteomes" id="UP000095283"/>
    </source>
</evidence>
<protein>
    <submittedName>
        <fullName evidence="6">Uncharacterized protein</fullName>
    </submittedName>
</protein>
<dbReference type="SUPFAM" id="SSF74731">
    <property type="entry name" value="Ribosomal protein L20"/>
    <property type="match status" value="1"/>
</dbReference>
<dbReference type="GO" id="GO:0003735">
    <property type="term" value="F:structural constituent of ribosome"/>
    <property type="evidence" value="ECO:0007669"/>
    <property type="project" value="InterPro"/>
</dbReference>
<dbReference type="GO" id="GO:1990904">
    <property type="term" value="C:ribonucleoprotein complex"/>
    <property type="evidence" value="ECO:0007669"/>
    <property type="project" value="UniProtKB-KW"/>
</dbReference>
<evidence type="ECO:0000313" key="6">
    <source>
        <dbReference type="WBParaSite" id="Hba_09748"/>
    </source>
</evidence>
<name>A0A1I7WX41_HETBA</name>
<keyword evidence="3" id="KW-0687">Ribonucleoprotein</keyword>
<dbReference type="Proteomes" id="UP000095283">
    <property type="component" value="Unplaced"/>
</dbReference>
<evidence type="ECO:0000256" key="4">
    <source>
        <dbReference type="SAM" id="MobiDB-lite"/>
    </source>
</evidence>
<accession>A0A1I7WX41</accession>
<dbReference type="PANTHER" id="PTHR10986">
    <property type="entry name" value="39S RIBOSOMAL PROTEIN L20"/>
    <property type="match status" value="1"/>
</dbReference>
<evidence type="ECO:0000256" key="2">
    <source>
        <dbReference type="ARBA" id="ARBA00022980"/>
    </source>
</evidence>
<dbReference type="Gene3D" id="1.10.1900.20">
    <property type="entry name" value="Ribosomal protein L20"/>
    <property type="match status" value="1"/>
</dbReference>
<comment type="similarity">
    <text evidence="1">Belongs to the bacterial ribosomal protein bL20 family.</text>
</comment>
<evidence type="ECO:0000256" key="3">
    <source>
        <dbReference type="ARBA" id="ARBA00023274"/>
    </source>
</evidence>
<dbReference type="GO" id="GO:0019843">
    <property type="term" value="F:rRNA binding"/>
    <property type="evidence" value="ECO:0007669"/>
    <property type="project" value="InterPro"/>
</dbReference>
<keyword evidence="2" id="KW-0689">Ribosomal protein</keyword>
<organism evidence="5 6">
    <name type="scientific">Heterorhabditis bacteriophora</name>
    <name type="common">Entomopathogenic nematode worm</name>
    <dbReference type="NCBI Taxonomy" id="37862"/>
    <lineage>
        <taxon>Eukaryota</taxon>
        <taxon>Metazoa</taxon>
        <taxon>Ecdysozoa</taxon>
        <taxon>Nematoda</taxon>
        <taxon>Chromadorea</taxon>
        <taxon>Rhabditida</taxon>
        <taxon>Rhabditina</taxon>
        <taxon>Rhabditomorpha</taxon>
        <taxon>Strongyloidea</taxon>
        <taxon>Heterorhabditidae</taxon>
        <taxon>Heterorhabditis</taxon>
    </lineage>
</organism>
<dbReference type="InterPro" id="IPR035566">
    <property type="entry name" value="Ribosomal_protein_bL20_C"/>
</dbReference>
<dbReference type="InterPro" id="IPR005813">
    <property type="entry name" value="Ribosomal_bL20"/>
</dbReference>
<dbReference type="WBParaSite" id="Hba_09748">
    <property type="protein sequence ID" value="Hba_09748"/>
    <property type="gene ID" value="Hba_09748"/>
</dbReference>
<dbReference type="AlphaFoldDB" id="A0A1I7WX41"/>
<sequence>MRITHPLFLRRIVNSPYHPFQVIPKADRWQKKEWLNRFTAWQYASERTTYKGACRKLDKIFNYLDMQRRDEPKLEKFYAEQRLNAALLEHHFEYKHFRNMLEKAHILLDNIVLSQLAIYEPRTFHSLVALAKEMAASDGRPVIPDSVEFRYEVNLDRSLFEEPFPKAIEYPKGPAENHLNRPRQLKPLEF</sequence>
<dbReference type="GO" id="GO:0006412">
    <property type="term" value="P:translation"/>
    <property type="evidence" value="ECO:0007669"/>
    <property type="project" value="InterPro"/>
</dbReference>
<proteinExistence type="inferred from homology"/>
<evidence type="ECO:0000256" key="1">
    <source>
        <dbReference type="ARBA" id="ARBA00007698"/>
    </source>
</evidence>
<dbReference type="Pfam" id="PF00453">
    <property type="entry name" value="Ribosomal_L20"/>
    <property type="match status" value="1"/>
</dbReference>
<dbReference type="GO" id="GO:0005840">
    <property type="term" value="C:ribosome"/>
    <property type="evidence" value="ECO:0007669"/>
    <property type="project" value="UniProtKB-KW"/>
</dbReference>
<feature type="region of interest" description="Disordered" evidence="4">
    <location>
        <begin position="171"/>
        <end position="190"/>
    </location>
</feature>
<reference evidence="6" key="1">
    <citation type="submission" date="2016-11" db="UniProtKB">
        <authorList>
            <consortium name="WormBaseParasite"/>
        </authorList>
    </citation>
    <scope>IDENTIFICATION</scope>
</reference>